<comment type="similarity">
    <text evidence="10">Belongs to the peroxiredoxin family. BCP/PrxQ subfamily.</text>
</comment>
<dbReference type="PROSITE" id="PS51352">
    <property type="entry name" value="THIOREDOXIN_2"/>
    <property type="match status" value="1"/>
</dbReference>
<dbReference type="Pfam" id="PF00578">
    <property type="entry name" value="AhpC-TSA"/>
    <property type="match status" value="1"/>
</dbReference>
<dbReference type="InterPro" id="IPR000866">
    <property type="entry name" value="AhpC/TSA"/>
</dbReference>
<dbReference type="Gene3D" id="3.40.30.10">
    <property type="entry name" value="Glutaredoxin"/>
    <property type="match status" value="1"/>
</dbReference>
<dbReference type="InterPro" id="IPR013766">
    <property type="entry name" value="Thioredoxin_domain"/>
</dbReference>
<evidence type="ECO:0000256" key="9">
    <source>
        <dbReference type="ARBA" id="ARBA00032824"/>
    </source>
</evidence>
<dbReference type="GO" id="GO:0008379">
    <property type="term" value="F:thioredoxin peroxidase activity"/>
    <property type="evidence" value="ECO:0007669"/>
    <property type="project" value="TreeGrafter"/>
</dbReference>
<evidence type="ECO:0000313" key="15">
    <source>
        <dbReference type="Proteomes" id="UP000280501"/>
    </source>
</evidence>
<evidence type="ECO:0000256" key="3">
    <source>
        <dbReference type="ARBA" id="ARBA00013017"/>
    </source>
</evidence>
<dbReference type="InterPro" id="IPR036249">
    <property type="entry name" value="Thioredoxin-like_sf"/>
</dbReference>
<reference evidence="14 15" key="1">
    <citation type="submission" date="2018-11" db="EMBL/GenBank/DDBJ databases">
        <title>Sequencing the genomes of 1000 actinobacteria strains.</title>
        <authorList>
            <person name="Klenk H.-P."/>
        </authorList>
    </citation>
    <scope>NUCLEOTIDE SEQUENCE [LARGE SCALE GENOMIC DNA]</scope>
    <source>
        <strain evidence="14 15">DSM 15700</strain>
    </source>
</reference>
<dbReference type="AlphaFoldDB" id="A0A3N4ZAD6"/>
<gene>
    <name evidence="14" type="ORF">EDD34_3039</name>
</gene>
<keyword evidence="7" id="KW-1015">Disulfide bond</keyword>
<evidence type="ECO:0000256" key="11">
    <source>
        <dbReference type="ARBA" id="ARBA00041373"/>
    </source>
</evidence>
<evidence type="ECO:0000256" key="2">
    <source>
        <dbReference type="ARBA" id="ARBA00011245"/>
    </source>
</evidence>
<dbReference type="Proteomes" id="UP000280501">
    <property type="component" value="Unassembled WGS sequence"/>
</dbReference>
<proteinExistence type="inferred from homology"/>
<dbReference type="EMBL" id="RKQZ01000001">
    <property type="protein sequence ID" value="RPF22382.1"/>
    <property type="molecule type" value="Genomic_DNA"/>
</dbReference>
<organism evidence="14 15">
    <name type="scientific">Myceligenerans xiligouense</name>
    <dbReference type="NCBI Taxonomy" id="253184"/>
    <lineage>
        <taxon>Bacteria</taxon>
        <taxon>Bacillati</taxon>
        <taxon>Actinomycetota</taxon>
        <taxon>Actinomycetes</taxon>
        <taxon>Micrococcales</taxon>
        <taxon>Promicromonosporaceae</taxon>
        <taxon>Myceligenerans</taxon>
    </lineage>
</organism>
<comment type="catalytic activity">
    <reaction evidence="12">
        <text>a hydroperoxide + [thioredoxin]-dithiol = an alcohol + [thioredoxin]-disulfide + H2O</text>
        <dbReference type="Rhea" id="RHEA:62620"/>
        <dbReference type="Rhea" id="RHEA-COMP:10698"/>
        <dbReference type="Rhea" id="RHEA-COMP:10700"/>
        <dbReference type="ChEBI" id="CHEBI:15377"/>
        <dbReference type="ChEBI" id="CHEBI:29950"/>
        <dbReference type="ChEBI" id="CHEBI:30879"/>
        <dbReference type="ChEBI" id="CHEBI:35924"/>
        <dbReference type="ChEBI" id="CHEBI:50058"/>
        <dbReference type="EC" id="1.11.1.24"/>
    </reaction>
</comment>
<dbReference type="RefSeq" id="WP_123815303.1">
    <property type="nucleotide sequence ID" value="NZ_RKQZ01000001.1"/>
</dbReference>
<dbReference type="FunFam" id="3.40.30.10:FF:000007">
    <property type="entry name" value="Thioredoxin-dependent thiol peroxidase"/>
    <property type="match status" value="1"/>
</dbReference>
<dbReference type="GO" id="GO:0034599">
    <property type="term" value="P:cellular response to oxidative stress"/>
    <property type="evidence" value="ECO:0007669"/>
    <property type="project" value="TreeGrafter"/>
</dbReference>
<dbReference type="PANTHER" id="PTHR42801:SF4">
    <property type="entry name" value="AHPC_TSA FAMILY PROTEIN"/>
    <property type="match status" value="1"/>
</dbReference>
<dbReference type="InterPro" id="IPR050924">
    <property type="entry name" value="Peroxiredoxin_BCP/PrxQ"/>
</dbReference>
<dbReference type="GO" id="GO:0045454">
    <property type="term" value="P:cell redox homeostasis"/>
    <property type="evidence" value="ECO:0007669"/>
    <property type="project" value="TreeGrafter"/>
</dbReference>
<comment type="caution">
    <text evidence="14">The sequence shown here is derived from an EMBL/GenBank/DDBJ whole genome shotgun (WGS) entry which is preliminary data.</text>
</comment>
<comment type="subunit">
    <text evidence="2">Monomer.</text>
</comment>
<dbReference type="GO" id="GO:0005737">
    <property type="term" value="C:cytoplasm"/>
    <property type="evidence" value="ECO:0007669"/>
    <property type="project" value="TreeGrafter"/>
</dbReference>
<protein>
    <recommendedName>
        <fullName evidence="3">thioredoxin-dependent peroxiredoxin</fullName>
        <ecNumber evidence="3">1.11.1.24</ecNumber>
    </recommendedName>
    <alternativeName>
        <fullName evidence="11">Bacterioferritin comigratory protein</fullName>
    </alternativeName>
    <alternativeName>
        <fullName evidence="9">Thioredoxin peroxidase</fullName>
    </alternativeName>
</protein>
<evidence type="ECO:0000313" key="14">
    <source>
        <dbReference type="EMBL" id="RPF22382.1"/>
    </source>
</evidence>
<keyword evidence="8" id="KW-0676">Redox-active center</keyword>
<comment type="function">
    <text evidence="1">Thiol-specific peroxidase that catalyzes the reduction of hydrogen peroxide and organic hydroperoxides to water and alcohols, respectively. Plays a role in cell protection against oxidative stress by detoxifying peroxides and as sensor of hydrogen peroxide-mediated signaling events.</text>
</comment>
<dbReference type="OrthoDB" id="9812811at2"/>
<keyword evidence="6" id="KW-0560">Oxidoreductase</keyword>
<dbReference type="EC" id="1.11.1.24" evidence="3"/>
<keyword evidence="15" id="KW-1185">Reference proteome</keyword>
<feature type="domain" description="Thioredoxin" evidence="13">
    <location>
        <begin position="5"/>
        <end position="160"/>
    </location>
</feature>
<evidence type="ECO:0000256" key="1">
    <source>
        <dbReference type="ARBA" id="ARBA00003330"/>
    </source>
</evidence>
<evidence type="ECO:0000256" key="6">
    <source>
        <dbReference type="ARBA" id="ARBA00023002"/>
    </source>
</evidence>
<dbReference type="PANTHER" id="PTHR42801">
    <property type="entry name" value="THIOREDOXIN-DEPENDENT PEROXIDE REDUCTASE"/>
    <property type="match status" value="1"/>
</dbReference>
<evidence type="ECO:0000256" key="4">
    <source>
        <dbReference type="ARBA" id="ARBA00022559"/>
    </source>
</evidence>
<name>A0A3N4ZAD6_9MICO</name>
<evidence type="ECO:0000256" key="8">
    <source>
        <dbReference type="ARBA" id="ARBA00023284"/>
    </source>
</evidence>
<evidence type="ECO:0000256" key="10">
    <source>
        <dbReference type="ARBA" id="ARBA00038489"/>
    </source>
</evidence>
<dbReference type="CDD" id="cd03017">
    <property type="entry name" value="PRX_BCP"/>
    <property type="match status" value="1"/>
</dbReference>
<dbReference type="SUPFAM" id="SSF52833">
    <property type="entry name" value="Thioredoxin-like"/>
    <property type="match status" value="1"/>
</dbReference>
<evidence type="ECO:0000256" key="12">
    <source>
        <dbReference type="ARBA" id="ARBA00049091"/>
    </source>
</evidence>
<sequence length="160" mass="16659">MTTRLEPGDKAPDFELPTAGGGSVSLGDLRASASQGVIVYFYPAASTPGCTKEACDFRDSLASLQGAGYAVVGISPDKVAKLEKFADAESLTFPLASDEDHATLEAYGAWGEKKNYGKTFVGVIRSTVVVAPDGSVSLAQYNVRATGHVARLRKALGVGE</sequence>
<keyword evidence="5" id="KW-0049">Antioxidant</keyword>
<evidence type="ECO:0000256" key="5">
    <source>
        <dbReference type="ARBA" id="ARBA00022862"/>
    </source>
</evidence>
<accession>A0A3N4ZAD6</accession>
<evidence type="ECO:0000256" key="7">
    <source>
        <dbReference type="ARBA" id="ARBA00023157"/>
    </source>
</evidence>
<evidence type="ECO:0000259" key="13">
    <source>
        <dbReference type="PROSITE" id="PS51352"/>
    </source>
</evidence>
<keyword evidence="4" id="KW-0575">Peroxidase</keyword>